<name>A0A151SSF0_CAJCA</name>
<evidence type="ECO:0000313" key="2">
    <source>
        <dbReference type="Proteomes" id="UP000075243"/>
    </source>
</evidence>
<dbReference type="AlphaFoldDB" id="A0A151SSF0"/>
<keyword evidence="2" id="KW-1185">Reference proteome</keyword>
<dbReference type="Gramene" id="C.cajan_03907.t">
    <property type="protein sequence ID" value="C.cajan_03907.t"/>
    <property type="gene ID" value="C.cajan_03907"/>
</dbReference>
<reference evidence="1 2" key="1">
    <citation type="journal article" date="2012" name="Nat. Biotechnol.">
        <title>Draft genome sequence of pigeonpea (Cajanus cajan), an orphan legume crop of resource-poor farmers.</title>
        <authorList>
            <person name="Varshney R.K."/>
            <person name="Chen W."/>
            <person name="Li Y."/>
            <person name="Bharti A.K."/>
            <person name="Saxena R.K."/>
            <person name="Schlueter J.A."/>
            <person name="Donoghue M.T."/>
            <person name="Azam S."/>
            <person name="Fan G."/>
            <person name="Whaley A.M."/>
            <person name="Farmer A.D."/>
            <person name="Sheridan J."/>
            <person name="Iwata A."/>
            <person name="Tuteja R."/>
            <person name="Penmetsa R.V."/>
            <person name="Wu W."/>
            <person name="Upadhyaya H.D."/>
            <person name="Yang S.P."/>
            <person name="Shah T."/>
            <person name="Saxena K.B."/>
            <person name="Michael T."/>
            <person name="McCombie W.R."/>
            <person name="Yang B."/>
            <person name="Zhang G."/>
            <person name="Yang H."/>
            <person name="Wang J."/>
            <person name="Spillane C."/>
            <person name="Cook D.R."/>
            <person name="May G.D."/>
            <person name="Xu X."/>
            <person name="Jackson S.A."/>
        </authorList>
    </citation>
    <scope>NUCLEOTIDE SEQUENCE [LARGE SCALE GENOMIC DNA]</scope>
    <source>
        <strain evidence="2">cv. Asha</strain>
    </source>
</reference>
<accession>A0A151SSF0</accession>
<dbReference type="Proteomes" id="UP000075243">
    <property type="component" value="Chromosome 11"/>
</dbReference>
<organism evidence="1 2">
    <name type="scientific">Cajanus cajan</name>
    <name type="common">Pigeon pea</name>
    <name type="synonym">Cajanus indicus</name>
    <dbReference type="NCBI Taxonomy" id="3821"/>
    <lineage>
        <taxon>Eukaryota</taxon>
        <taxon>Viridiplantae</taxon>
        <taxon>Streptophyta</taxon>
        <taxon>Embryophyta</taxon>
        <taxon>Tracheophyta</taxon>
        <taxon>Spermatophyta</taxon>
        <taxon>Magnoliopsida</taxon>
        <taxon>eudicotyledons</taxon>
        <taxon>Gunneridae</taxon>
        <taxon>Pentapetalae</taxon>
        <taxon>rosids</taxon>
        <taxon>fabids</taxon>
        <taxon>Fabales</taxon>
        <taxon>Fabaceae</taxon>
        <taxon>Papilionoideae</taxon>
        <taxon>50 kb inversion clade</taxon>
        <taxon>NPAAA clade</taxon>
        <taxon>indigoferoid/millettioid clade</taxon>
        <taxon>Phaseoleae</taxon>
        <taxon>Cajanus</taxon>
    </lineage>
</organism>
<evidence type="ECO:0000313" key="1">
    <source>
        <dbReference type="EMBL" id="KYP57723.1"/>
    </source>
</evidence>
<protein>
    <submittedName>
        <fullName evidence="1">Uncharacterized protein</fullName>
    </submittedName>
</protein>
<sequence length="110" mass="12693">MNLNENGEGEFDIFDELLIQQIDNLLLSLVDFVYPNILENTKDPSFFLTRFTSDKFGQNVITTTTITGTNISKTILARMDLVPSDPRFPFKFQRRQFLICLCFAMTINKS</sequence>
<proteinExistence type="predicted"/>
<dbReference type="EMBL" id="CM003613">
    <property type="protein sequence ID" value="KYP57723.1"/>
    <property type="molecule type" value="Genomic_DNA"/>
</dbReference>
<gene>
    <name evidence="1" type="ORF">KK1_003993</name>
</gene>
<dbReference type="STRING" id="3821.A0A151SSF0"/>